<name>A0A2K9Z3H7_RHILE</name>
<proteinExistence type="inferred from homology"/>
<evidence type="ECO:0000313" key="3">
    <source>
        <dbReference type="EMBL" id="AUW42778.1"/>
    </source>
</evidence>
<dbReference type="Gene3D" id="3.30.540.10">
    <property type="entry name" value="Fructose-1,6-Bisphosphatase, subunit A, domain 1"/>
    <property type="match status" value="1"/>
</dbReference>
<dbReference type="GO" id="GO:0008934">
    <property type="term" value="F:inositol monophosphate 1-phosphatase activity"/>
    <property type="evidence" value="ECO:0007669"/>
    <property type="project" value="TreeGrafter"/>
</dbReference>
<keyword evidence="2" id="KW-0479">Metal-binding</keyword>
<dbReference type="InterPro" id="IPR000760">
    <property type="entry name" value="Inositol_monophosphatase-like"/>
</dbReference>
<dbReference type="PRINTS" id="PR00377">
    <property type="entry name" value="IMPHPHTASES"/>
</dbReference>
<dbReference type="EMBL" id="CP025012">
    <property type="protein sequence ID" value="AUW42778.1"/>
    <property type="molecule type" value="Genomic_DNA"/>
</dbReference>
<reference evidence="3 4" key="1">
    <citation type="submission" date="2017-11" db="EMBL/GenBank/DDBJ databases">
        <title>Complete genome of Rhizobium leguminosarum Norway, an ineffective micro-symbiont.</title>
        <authorList>
            <person name="Hoffrichter A."/>
            <person name="Liang J."/>
            <person name="Brachmann A."/>
            <person name="Marin M."/>
        </authorList>
    </citation>
    <scope>NUCLEOTIDE SEQUENCE [LARGE SCALE GENOMIC DNA]</scope>
    <source>
        <strain evidence="3 4">Norway</strain>
    </source>
</reference>
<dbReference type="SUPFAM" id="SSF56655">
    <property type="entry name" value="Carbohydrate phosphatase"/>
    <property type="match status" value="1"/>
</dbReference>
<feature type="binding site" evidence="2">
    <location>
        <position position="78"/>
    </location>
    <ligand>
        <name>Mg(2+)</name>
        <dbReference type="ChEBI" id="CHEBI:18420"/>
        <label>1</label>
        <note>catalytic</note>
    </ligand>
</feature>
<sequence>MKAGFRMIISDQDILFLGDCVREAARAEIMPRFRNLGAADVSEKTSAIDLVTQADVLAEHRITAALRERFPAALVVGEEAYDADRSVVPALADAELAFVIDPVDGTFNFAAGLPVFGTMLAVTIKGETVAGIIHDPVLGDTVTAIRGAGAFLTRRDGQSTKLKVAEPASLNQMVGGLSWSHMDEPDRARICANMAKIRMTFAFNCSAYEYWMVASGKMHFIGHAKLMPWDHLAGVLAHQEAGGHTAKFDGTPYRPGETTGGIISAPDRESWQLIRREIVGI</sequence>
<evidence type="ECO:0000313" key="4">
    <source>
        <dbReference type="Proteomes" id="UP000238523"/>
    </source>
</evidence>
<feature type="binding site" evidence="2">
    <location>
        <position position="104"/>
    </location>
    <ligand>
        <name>Mg(2+)</name>
        <dbReference type="ChEBI" id="CHEBI:18420"/>
        <label>1</label>
        <note>catalytic</note>
    </ligand>
</feature>
<dbReference type="Proteomes" id="UP000238523">
    <property type="component" value="Chromosome"/>
</dbReference>
<dbReference type="CDD" id="cd01517">
    <property type="entry name" value="PAP_phosphatase"/>
    <property type="match status" value="1"/>
</dbReference>
<dbReference type="GO" id="GO:0007165">
    <property type="term" value="P:signal transduction"/>
    <property type="evidence" value="ECO:0007669"/>
    <property type="project" value="TreeGrafter"/>
</dbReference>
<comment type="cofactor">
    <cofactor evidence="2">
        <name>Mg(2+)</name>
        <dbReference type="ChEBI" id="CHEBI:18420"/>
    </cofactor>
</comment>
<dbReference type="EC" id="3.1.3.25" evidence="3"/>
<dbReference type="GO" id="GO:0006020">
    <property type="term" value="P:inositol metabolic process"/>
    <property type="evidence" value="ECO:0007669"/>
    <property type="project" value="TreeGrafter"/>
</dbReference>
<feature type="binding site" evidence="2">
    <location>
        <position position="101"/>
    </location>
    <ligand>
        <name>Mg(2+)</name>
        <dbReference type="ChEBI" id="CHEBI:18420"/>
        <label>1</label>
        <note>catalytic</note>
    </ligand>
</feature>
<dbReference type="Pfam" id="PF00459">
    <property type="entry name" value="Inositol_P"/>
    <property type="match status" value="1"/>
</dbReference>
<evidence type="ECO:0000256" key="1">
    <source>
        <dbReference type="ARBA" id="ARBA00009759"/>
    </source>
</evidence>
<evidence type="ECO:0000256" key="2">
    <source>
        <dbReference type="PIRSR" id="PIRSR600760-2"/>
    </source>
</evidence>
<accession>A0A2K9Z3H7</accession>
<feature type="binding site" evidence="2">
    <location>
        <position position="230"/>
    </location>
    <ligand>
        <name>Mg(2+)</name>
        <dbReference type="ChEBI" id="CHEBI:18420"/>
        <label>1</label>
        <note>catalytic</note>
    </ligand>
</feature>
<comment type="similarity">
    <text evidence="1">Belongs to the inositol monophosphatase superfamily.</text>
</comment>
<keyword evidence="3" id="KW-0378">Hydrolase</keyword>
<dbReference type="AlphaFoldDB" id="A0A2K9Z3H7"/>
<dbReference type="GO" id="GO:0046872">
    <property type="term" value="F:metal ion binding"/>
    <property type="evidence" value="ECO:0007669"/>
    <property type="project" value="UniProtKB-KW"/>
</dbReference>
<protein>
    <submittedName>
        <fullName evidence="3">Inositol-1-monophosphatase</fullName>
        <ecNumber evidence="3">3.1.3.25</ecNumber>
    </submittedName>
</protein>
<organism evidence="3 4">
    <name type="scientific">Rhizobium leguminosarum</name>
    <dbReference type="NCBI Taxonomy" id="384"/>
    <lineage>
        <taxon>Bacteria</taxon>
        <taxon>Pseudomonadati</taxon>
        <taxon>Pseudomonadota</taxon>
        <taxon>Alphaproteobacteria</taxon>
        <taxon>Hyphomicrobiales</taxon>
        <taxon>Rhizobiaceae</taxon>
        <taxon>Rhizobium/Agrobacterium group</taxon>
        <taxon>Rhizobium</taxon>
    </lineage>
</organism>
<dbReference type="Gene3D" id="3.40.190.80">
    <property type="match status" value="1"/>
</dbReference>
<gene>
    <name evidence="3" type="ORF">CUJ84_Chr002423</name>
</gene>
<dbReference type="PANTHER" id="PTHR20854:SF4">
    <property type="entry name" value="INOSITOL-1-MONOPHOSPHATASE-RELATED"/>
    <property type="match status" value="1"/>
</dbReference>
<dbReference type="PANTHER" id="PTHR20854">
    <property type="entry name" value="INOSITOL MONOPHOSPHATASE"/>
    <property type="match status" value="1"/>
</dbReference>
<keyword evidence="2" id="KW-0460">Magnesium</keyword>